<dbReference type="Pfam" id="PF05163">
    <property type="entry name" value="DinB"/>
    <property type="match status" value="1"/>
</dbReference>
<proteinExistence type="inferred from homology"/>
<keyword evidence="2" id="KW-0479">Metal-binding</keyword>
<name>A0ABQ0T667_9BACL</name>
<reference evidence="3 4" key="1">
    <citation type="submission" date="2019-06" db="EMBL/GenBank/DDBJ databases">
        <title>Whole genome shotgun sequence of Brevibacillus formosus NBRC 15716.</title>
        <authorList>
            <person name="Hosoyama A."/>
            <person name="Uohara A."/>
            <person name="Ohji S."/>
            <person name="Ichikawa N."/>
        </authorList>
    </citation>
    <scope>NUCLEOTIDE SEQUENCE [LARGE SCALE GENOMIC DNA]</scope>
    <source>
        <strain evidence="3 4">NBRC 15716</strain>
    </source>
</reference>
<dbReference type="Gene3D" id="1.20.120.450">
    <property type="entry name" value="dinb family like domain"/>
    <property type="match status" value="1"/>
</dbReference>
<dbReference type="RefSeq" id="WP_255322454.1">
    <property type="nucleotide sequence ID" value="NZ_BJOL01000016.1"/>
</dbReference>
<keyword evidence="4" id="KW-1185">Reference proteome</keyword>
<organism evidence="3 4">
    <name type="scientific">Brevibacillus formosus</name>
    <dbReference type="NCBI Taxonomy" id="54913"/>
    <lineage>
        <taxon>Bacteria</taxon>
        <taxon>Bacillati</taxon>
        <taxon>Bacillota</taxon>
        <taxon>Bacilli</taxon>
        <taxon>Bacillales</taxon>
        <taxon>Paenibacillaceae</taxon>
        <taxon>Brevibacillus</taxon>
    </lineage>
</organism>
<dbReference type="InterPro" id="IPR007837">
    <property type="entry name" value="DinB"/>
</dbReference>
<accession>A0ABQ0T667</accession>
<dbReference type="EMBL" id="BJOL01000016">
    <property type="protein sequence ID" value="GED58821.1"/>
    <property type="molecule type" value="Genomic_DNA"/>
</dbReference>
<evidence type="ECO:0000313" key="4">
    <source>
        <dbReference type="Proteomes" id="UP000319498"/>
    </source>
</evidence>
<dbReference type="SUPFAM" id="SSF109854">
    <property type="entry name" value="DinB/YfiT-like putative metalloenzymes"/>
    <property type="match status" value="1"/>
</dbReference>
<evidence type="ECO:0000256" key="1">
    <source>
        <dbReference type="ARBA" id="ARBA00008635"/>
    </source>
</evidence>
<dbReference type="PANTHER" id="PTHR37302">
    <property type="entry name" value="SLR1116 PROTEIN"/>
    <property type="match status" value="1"/>
</dbReference>
<evidence type="ECO:0000313" key="3">
    <source>
        <dbReference type="EMBL" id="GED58821.1"/>
    </source>
</evidence>
<dbReference type="Proteomes" id="UP000319498">
    <property type="component" value="Unassembled WGS sequence"/>
</dbReference>
<comment type="similarity">
    <text evidence="1">Belongs to the DinB family.</text>
</comment>
<sequence>MDAGDHKLTFENGVISIKTMFEYNWMVREEWLKWCEDVPIEELLRPRIGGVGGILHTLFHVIDVEWSWIQVMLGRPDFQDSFNLYNRLEKVRELEATFRPDVLQFLRNWDESMETRAFQDTKPDGSIATYTWGEIMRHMIAHEIHHVGQLSIWTREIGKKPISANLIGKNLILPTANYIH</sequence>
<protein>
    <submittedName>
        <fullName evidence="3">DNA damage-inducible protein DinB</fullName>
    </submittedName>
</protein>
<evidence type="ECO:0000256" key="2">
    <source>
        <dbReference type="ARBA" id="ARBA00022723"/>
    </source>
</evidence>
<dbReference type="PANTHER" id="PTHR37302:SF3">
    <property type="entry name" value="DAMAGE-INDUCIBLE PROTEIN DINB"/>
    <property type="match status" value="1"/>
</dbReference>
<gene>
    <name evidence="3" type="ORF">BFO01nite_29530</name>
</gene>
<comment type="caution">
    <text evidence="3">The sequence shown here is derived from an EMBL/GenBank/DDBJ whole genome shotgun (WGS) entry which is preliminary data.</text>
</comment>
<dbReference type="InterPro" id="IPR034660">
    <property type="entry name" value="DinB/YfiT-like"/>
</dbReference>